<organism evidence="3 4">
    <name type="scientific">Lentzea tibetensis</name>
    <dbReference type="NCBI Taxonomy" id="2591470"/>
    <lineage>
        <taxon>Bacteria</taxon>
        <taxon>Bacillati</taxon>
        <taxon>Actinomycetota</taxon>
        <taxon>Actinomycetes</taxon>
        <taxon>Pseudonocardiales</taxon>
        <taxon>Pseudonocardiaceae</taxon>
        <taxon>Lentzea</taxon>
    </lineage>
</organism>
<dbReference type="OrthoDB" id="3393679at2"/>
<proteinExistence type="predicted"/>
<protein>
    <recommendedName>
        <fullName evidence="2">AMIN-like domain-containing protein</fullName>
    </recommendedName>
</protein>
<dbReference type="InterPro" id="IPR056303">
    <property type="entry name" value="AMIN-like"/>
</dbReference>
<evidence type="ECO:0000256" key="1">
    <source>
        <dbReference type="SAM" id="SignalP"/>
    </source>
</evidence>
<comment type="caution">
    <text evidence="3">The sequence shown here is derived from an EMBL/GenBank/DDBJ whole genome shotgun (WGS) entry which is preliminary data.</text>
</comment>
<evidence type="ECO:0000313" key="3">
    <source>
        <dbReference type="EMBL" id="TWP44996.1"/>
    </source>
</evidence>
<keyword evidence="4" id="KW-1185">Reference proteome</keyword>
<reference evidence="3 4" key="1">
    <citation type="submission" date="2019-07" db="EMBL/GenBank/DDBJ databases">
        <title>Lentzea xizangensis sp. nov., isolated from Qinghai-Tibetan Plateau Soils.</title>
        <authorList>
            <person name="Huang J."/>
        </authorList>
    </citation>
    <scope>NUCLEOTIDE SEQUENCE [LARGE SCALE GENOMIC DNA]</scope>
    <source>
        <strain evidence="3 4">FXJ1.1311</strain>
    </source>
</reference>
<keyword evidence="1" id="KW-0732">Signal</keyword>
<dbReference type="Pfam" id="PF24837">
    <property type="entry name" value="AMIN-like"/>
    <property type="match status" value="1"/>
</dbReference>
<dbReference type="RefSeq" id="WP_146360396.1">
    <property type="nucleotide sequence ID" value="NZ_VOBR01000045.1"/>
</dbReference>
<dbReference type="EMBL" id="VOBR01000045">
    <property type="protein sequence ID" value="TWP44996.1"/>
    <property type="molecule type" value="Genomic_DNA"/>
</dbReference>
<feature type="chain" id="PRO_5039069444" description="AMIN-like domain-containing protein" evidence="1">
    <location>
        <begin position="26"/>
        <end position="159"/>
    </location>
</feature>
<name>A0A563EHN2_9PSEU</name>
<dbReference type="AlphaFoldDB" id="A0A563EHN2"/>
<accession>A0A563EHN2</accession>
<feature type="signal peptide" evidence="1">
    <location>
        <begin position="1"/>
        <end position="25"/>
    </location>
</feature>
<evidence type="ECO:0000259" key="2">
    <source>
        <dbReference type="Pfam" id="PF24837"/>
    </source>
</evidence>
<sequence>MKRVVVLLLAVVAVFSFIPASSGMAASAAGTPTLTDIRTGRHATFDRVVLDLNGQRPEYFVNEVDQLVNCGSGQPVSVPGNGFLEVRLAPAAAHDESGNPTYTGPRNFPTPGLANVRGVALTCDFEANLTVGAGYANANSWHRVFLLDNPTRVVIDIGV</sequence>
<dbReference type="Proteomes" id="UP000316639">
    <property type="component" value="Unassembled WGS sequence"/>
</dbReference>
<evidence type="ECO:0000313" key="4">
    <source>
        <dbReference type="Proteomes" id="UP000316639"/>
    </source>
</evidence>
<gene>
    <name evidence="3" type="ORF">FKR81_40250</name>
</gene>
<feature type="domain" description="AMIN-like" evidence="2">
    <location>
        <begin position="33"/>
        <end position="157"/>
    </location>
</feature>